<sequence>MKPAHRVRSAVNIVNLSTPLGLALAVAATRRTGGGPRLRSAGNGVLVAGGYRPPVPVATAFTVGNVILFRGEASGLLADPRLLRHEARHSTQYAWCLGVVMIPLYLACAGVSMALCGDWASFNPFERLAGLADGGYERRPLRPFLRGRR</sequence>
<feature type="transmembrane region" description="Helical" evidence="1">
    <location>
        <begin position="93"/>
        <end position="115"/>
    </location>
</feature>
<evidence type="ECO:0000313" key="2">
    <source>
        <dbReference type="EMBL" id="MWA04635.1"/>
    </source>
</evidence>
<proteinExistence type="predicted"/>
<protein>
    <submittedName>
        <fullName evidence="2">DUF4157 domain-containing protein</fullName>
    </submittedName>
</protein>
<evidence type="ECO:0000256" key="1">
    <source>
        <dbReference type="SAM" id="Phobius"/>
    </source>
</evidence>
<keyword evidence="1" id="KW-0472">Membrane</keyword>
<organism evidence="2 3">
    <name type="scientific">Actinomadura physcomitrii</name>
    <dbReference type="NCBI Taxonomy" id="2650748"/>
    <lineage>
        <taxon>Bacteria</taxon>
        <taxon>Bacillati</taxon>
        <taxon>Actinomycetota</taxon>
        <taxon>Actinomycetes</taxon>
        <taxon>Streptosporangiales</taxon>
        <taxon>Thermomonosporaceae</taxon>
        <taxon>Actinomadura</taxon>
    </lineage>
</organism>
<evidence type="ECO:0000313" key="3">
    <source>
        <dbReference type="Proteomes" id="UP000462055"/>
    </source>
</evidence>
<dbReference type="RefSeq" id="WP_151597147.1">
    <property type="nucleotide sequence ID" value="NZ_WBMS02000029.1"/>
</dbReference>
<name>A0A6I4MJ33_9ACTN</name>
<comment type="caution">
    <text evidence="2">The sequence shown here is derived from an EMBL/GenBank/DDBJ whole genome shotgun (WGS) entry which is preliminary data.</text>
</comment>
<accession>A0A6I4MJ33</accession>
<dbReference type="Proteomes" id="UP000462055">
    <property type="component" value="Unassembled WGS sequence"/>
</dbReference>
<keyword evidence="1" id="KW-1133">Transmembrane helix</keyword>
<dbReference type="EMBL" id="WBMS02000029">
    <property type="protein sequence ID" value="MWA04635.1"/>
    <property type="molecule type" value="Genomic_DNA"/>
</dbReference>
<gene>
    <name evidence="2" type="ORF">F8568_030520</name>
</gene>
<keyword evidence="1" id="KW-0812">Transmembrane</keyword>
<keyword evidence="3" id="KW-1185">Reference proteome</keyword>
<reference evidence="2" key="1">
    <citation type="submission" date="2019-12" db="EMBL/GenBank/DDBJ databases">
        <title>Actinomadura physcomitrii sp. nov., a novel actinomycete isolated from moss [Physcomitrium sphaericum (Ludw) Fuernr].</title>
        <authorList>
            <person name="Zhuang X."/>
        </authorList>
    </citation>
    <scope>NUCLEOTIDE SEQUENCE [LARGE SCALE GENOMIC DNA]</scope>
    <source>
        <strain evidence="2">LD22</strain>
    </source>
</reference>
<dbReference type="AlphaFoldDB" id="A0A6I4MJ33"/>